<evidence type="ECO:0000259" key="6">
    <source>
        <dbReference type="PROSITE" id="PS01033"/>
    </source>
</evidence>
<dbReference type="PROSITE" id="PS01033">
    <property type="entry name" value="GLOBIN"/>
    <property type="match status" value="1"/>
</dbReference>
<keyword evidence="3" id="KW-0479">Metal-binding</keyword>
<organism evidence="7 8">
    <name type="scientific">Nocardiopsis ansamitocini</name>
    <dbReference type="NCBI Taxonomy" id="1670832"/>
    <lineage>
        <taxon>Bacteria</taxon>
        <taxon>Bacillati</taxon>
        <taxon>Actinomycetota</taxon>
        <taxon>Actinomycetes</taxon>
        <taxon>Streptosporangiales</taxon>
        <taxon>Nocardiopsidaceae</taxon>
        <taxon>Nocardiopsis</taxon>
    </lineage>
</organism>
<comment type="caution">
    <text evidence="7">The sequence shown here is derived from an EMBL/GenBank/DDBJ whole genome shotgun (WGS) entry which is preliminary data.</text>
</comment>
<dbReference type="CDD" id="cd19753">
    <property type="entry name" value="Mb-like_oxidoreductase"/>
    <property type="match status" value="1"/>
</dbReference>
<accession>A0A9W6UJZ3</accession>
<sequence>MAPRPIDDVPLPDERTIEEVRASCADLGDSPTILAERFYWHLFDLVPEIRSMFGADMTRQHERMADVLLQVVTHLDQPHEVADYLRQLGAHHHQMLGVKPDHYPFVGRAMVRAIRDLSPVWSSSFSSSWILVYEWIAATMLAGARARAQQMAEGGATESTARHKRPARSL</sequence>
<dbReference type="AlphaFoldDB" id="A0A9W6UJZ3"/>
<evidence type="ECO:0000256" key="3">
    <source>
        <dbReference type="ARBA" id="ARBA00022723"/>
    </source>
</evidence>
<comment type="similarity">
    <text evidence="5">Belongs to the globin family.</text>
</comment>
<dbReference type="InterPro" id="IPR009050">
    <property type="entry name" value="Globin-like_sf"/>
</dbReference>
<dbReference type="SUPFAM" id="SSF46458">
    <property type="entry name" value="Globin-like"/>
    <property type="match status" value="1"/>
</dbReference>
<dbReference type="GO" id="GO:0071949">
    <property type="term" value="F:FAD binding"/>
    <property type="evidence" value="ECO:0007669"/>
    <property type="project" value="TreeGrafter"/>
</dbReference>
<reference evidence="7" key="1">
    <citation type="submission" date="2023-02" db="EMBL/GenBank/DDBJ databases">
        <title>Nocardiopsis ansamitocini NBRC 112285.</title>
        <authorList>
            <person name="Ichikawa N."/>
            <person name="Sato H."/>
            <person name="Tonouchi N."/>
        </authorList>
    </citation>
    <scope>NUCLEOTIDE SEQUENCE</scope>
    <source>
        <strain evidence="7">NBRC 112285</strain>
    </source>
</reference>
<dbReference type="InterPro" id="IPR000971">
    <property type="entry name" value="Globin"/>
</dbReference>
<dbReference type="PANTHER" id="PTHR43396">
    <property type="entry name" value="FLAVOHEMOPROTEIN"/>
    <property type="match status" value="1"/>
</dbReference>
<dbReference type="RefSeq" id="WP_285760031.1">
    <property type="nucleotide sequence ID" value="NZ_BSQG01000004.1"/>
</dbReference>
<dbReference type="GO" id="GO:0019825">
    <property type="term" value="F:oxygen binding"/>
    <property type="evidence" value="ECO:0007669"/>
    <property type="project" value="InterPro"/>
</dbReference>
<evidence type="ECO:0000256" key="2">
    <source>
        <dbReference type="ARBA" id="ARBA00022621"/>
    </source>
</evidence>
<evidence type="ECO:0000256" key="1">
    <source>
        <dbReference type="ARBA" id="ARBA00022617"/>
    </source>
</evidence>
<keyword evidence="8" id="KW-1185">Reference proteome</keyword>
<dbReference type="Proteomes" id="UP001165092">
    <property type="component" value="Unassembled WGS sequence"/>
</dbReference>
<dbReference type="GO" id="GO:0071500">
    <property type="term" value="P:cellular response to nitrosative stress"/>
    <property type="evidence" value="ECO:0007669"/>
    <property type="project" value="TreeGrafter"/>
</dbReference>
<dbReference type="Gene3D" id="1.10.490.10">
    <property type="entry name" value="Globins"/>
    <property type="match status" value="1"/>
</dbReference>
<name>A0A9W6UJZ3_9ACTN</name>
<dbReference type="InterPro" id="IPR012292">
    <property type="entry name" value="Globin/Proto"/>
</dbReference>
<feature type="domain" description="Globin" evidence="6">
    <location>
        <begin position="10"/>
        <end position="145"/>
    </location>
</feature>
<evidence type="ECO:0000256" key="5">
    <source>
        <dbReference type="RuleBase" id="RU000356"/>
    </source>
</evidence>
<gene>
    <name evidence="7" type="ORF">Nans01_29110</name>
</gene>
<dbReference type="GO" id="GO:0008941">
    <property type="term" value="F:nitric oxide dioxygenase NAD(P)H activity"/>
    <property type="evidence" value="ECO:0007669"/>
    <property type="project" value="TreeGrafter"/>
</dbReference>
<dbReference type="GO" id="GO:0046210">
    <property type="term" value="P:nitric oxide catabolic process"/>
    <property type="evidence" value="ECO:0007669"/>
    <property type="project" value="TreeGrafter"/>
</dbReference>
<evidence type="ECO:0000313" key="8">
    <source>
        <dbReference type="Proteomes" id="UP001165092"/>
    </source>
</evidence>
<dbReference type="GO" id="GO:0046872">
    <property type="term" value="F:metal ion binding"/>
    <property type="evidence" value="ECO:0007669"/>
    <property type="project" value="UniProtKB-KW"/>
</dbReference>
<evidence type="ECO:0000256" key="4">
    <source>
        <dbReference type="ARBA" id="ARBA00023004"/>
    </source>
</evidence>
<keyword evidence="2 5" id="KW-0561">Oxygen transport</keyword>
<dbReference type="GO" id="GO:0005344">
    <property type="term" value="F:oxygen carrier activity"/>
    <property type="evidence" value="ECO:0007669"/>
    <property type="project" value="UniProtKB-KW"/>
</dbReference>
<dbReference type="Pfam" id="PF00042">
    <property type="entry name" value="Globin"/>
    <property type="match status" value="1"/>
</dbReference>
<keyword evidence="5" id="KW-0813">Transport</keyword>
<proteinExistence type="inferred from homology"/>
<protein>
    <recommendedName>
        <fullName evidence="6">Globin domain-containing protein</fullName>
    </recommendedName>
</protein>
<dbReference type="GO" id="GO:0020037">
    <property type="term" value="F:heme binding"/>
    <property type="evidence" value="ECO:0007669"/>
    <property type="project" value="InterPro"/>
</dbReference>
<keyword evidence="1 5" id="KW-0349">Heme</keyword>
<keyword evidence="4" id="KW-0408">Iron</keyword>
<evidence type="ECO:0000313" key="7">
    <source>
        <dbReference type="EMBL" id="GLU48560.1"/>
    </source>
</evidence>
<dbReference type="EMBL" id="BSQG01000004">
    <property type="protein sequence ID" value="GLU48560.1"/>
    <property type="molecule type" value="Genomic_DNA"/>
</dbReference>
<dbReference type="PANTHER" id="PTHR43396:SF3">
    <property type="entry name" value="FLAVOHEMOPROTEIN"/>
    <property type="match status" value="1"/>
</dbReference>